<dbReference type="OMA" id="MTVIDEN"/>
<accession>A0A7M7HCC3</accession>
<dbReference type="KEGG" id="nvi:103317942"/>
<dbReference type="EnsemblMetazoa" id="XM_008218419">
    <property type="protein sequence ID" value="XP_008216641"/>
    <property type="gene ID" value="LOC103317942"/>
</dbReference>
<dbReference type="InParanoid" id="A0A7M7HCC3"/>
<evidence type="ECO:0000313" key="2">
    <source>
        <dbReference type="EnsemblMetazoa" id="XP_008216641"/>
    </source>
</evidence>
<evidence type="ECO:0000259" key="1">
    <source>
        <dbReference type="Pfam" id="PF00650"/>
    </source>
</evidence>
<dbReference type="SMR" id="A0A7M7HCC3"/>
<dbReference type="PANTHER" id="PTHR10174">
    <property type="entry name" value="ALPHA-TOCOPHEROL TRANSFER PROTEIN-RELATED"/>
    <property type="match status" value="1"/>
</dbReference>
<proteinExistence type="predicted"/>
<dbReference type="Gene3D" id="3.40.525.10">
    <property type="entry name" value="CRAL-TRIO lipid binding domain"/>
    <property type="match status" value="1"/>
</dbReference>
<dbReference type="SUPFAM" id="SSF52087">
    <property type="entry name" value="CRAL/TRIO domain"/>
    <property type="match status" value="1"/>
</dbReference>
<keyword evidence="3" id="KW-1185">Reference proteome</keyword>
<dbReference type="PANTHER" id="PTHR10174:SF213">
    <property type="entry name" value="CRAL-TRIO DOMAIN-CONTAINING PROTEIN"/>
    <property type="match status" value="1"/>
</dbReference>
<name>A0A7M7HCC3_NASVI</name>
<dbReference type="SUPFAM" id="SSF46938">
    <property type="entry name" value="CRAL/TRIO N-terminal domain"/>
    <property type="match status" value="1"/>
</dbReference>
<organism evidence="2 3">
    <name type="scientific">Nasonia vitripennis</name>
    <name type="common">Parasitic wasp</name>
    <dbReference type="NCBI Taxonomy" id="7425"/>
    <lineage>
        <taxon>Eukaryota</taxon>
        <taxon>Metazoa</taxon>
        <taxon>Ecdysozoa</taxon>
        <taxon>Arthropoda</taxon>
        <taxon>Hexapoda</taxon>
        <taxon>Insecta</taxon>
        <taxon>Pterygota</taxon>
        <taxon>Neoptera</taxon>
        <taxon>Endopterygota</taxon>
        <taxon>Hymenoptera</taxon>
        <taxon>Apocrita</taxon>
        <taxon>Proctotrupomorpha</taxon>
        <taxon>Chalcidoidea</taxon>
        <taxon>Pteromalidae</taxon>
        <taxon>Pteromalinae</taxon>
        <taxon>Nasonia</taxon>
    </lineage>
</organism>
<dbReference type="AlphaFoldDB" id="A0A7M7HCC3"/>
<dbReference type="InterPro" id="IPR036273">
    <property type="entry name" value="CRAL/TRIO_N_dom_sf"/>
</dbReference>
<protein>
    <recommendedName>
        <fullName evidence="1">CRAL-TRIO domain-containing protein</fullName>
    </recommendedName>
</protein>
<dbReference type="GO" id="GO:0016020">
    <property type="term" value="C:membrane"/>
    <property type="evidence" value="ECO:0007669"/>
    <property type="project" value="TreeGrafter"/>
</dbReference>
<dbReference type="Proteomes" id="UP000002358">
    <property type="component" value="Chromosome 3"/>
</dbReference>
<dbReference type="GO" id="GO:1902936">
    <property type="term" value="F:phosphatidylinositol bisphosphate binding"/>
    <property type="evidence" value="ECO:0007669"/>
    <property type="project" value="TreeGrafter"/>
</dbReference>
<gene>
    <name evidence="2" type="primary">103317942</name>
</gene>
<dbReference type="Pfam" id="PF00650">
    <property type="entry name" value="CRAL_TRIO"/>
    <property type="match status" value="1"/>
</dbReference>
<dbReference type="InterPro" id="IPR036865">
    <property type="entry name" value="CRAL-TRIO_dom_sf"/>
</dbReference>
<dbReference type="InterPro" id="IPR001251">
    <property type="entry name" value="CRAL-TRIO_dom"/>
</dbReference>
<dbReference type="OrthoDB" id="6432525at2759"/>
<sequence length="193" mass="22424">MNSVSINEEMKKNPELKEDIKVLEEWSGGLLHLPKISESDFALFLHCNSYDVEATKEHIENFYTMRTHLPEFFADRDPEKNATLRKTFDRVSVISLEKCTKEGYEIILARLIDTDADNYVFNDAIKYLNMVLDICVHEEGTSDGYVIVVDLNGANISHTTRLTWLGLKKFMLYIHKAAPIKWSSLHQHWKIFQ</sequence>
<feature type="domain" description="CRAL-TRIO" evidence="1">
    <location>
        <begin position="93"/>
        <end position="179"/>
    </location>
</feature>
<reference evidence="2" key="1">
    <citation type="submission" date="2021-01" db="UniProtKB">
        <authorList>
            <consortium name="EnsemblMetazoa"/>
        </authorList>
    </citation>
    <scope>IDENTIFICATION</scope>
</reference>
<evidence type="ECO:0000313" key="3">
    <source>
        <dbReference type="Proteomes" id="UP000002358"/>
    </source>
</evidence>